<name>A0A1A9X166_9MUSC</name>
<dbReference type="AlphaFoldDB" id="A0A1A9X166"/>
<organism evidence="2 3">
    <name type="scientific">Glossina brevipalpis</name>
    <dbReference type="NCBI Taxonomy" id="37001"/>
    <lineage>
        <taxon>Eukaryota</taxon>
        <taxon>Metazoa</taxon>
        <taxon>Ecdysozoa</taxon>
        <taxon>Arthropoda</taxon>
        <taxon>Hexapoda</taxon>
        <taxon>Insecta</taxon>
        <taxon>Pterygota</taxon>
        <taxon>Neoptera</taxon>
        <taxon>Endopterygota</taxon>
        <taxon>Diptera</taxon>
        <taxon>Brachycera</taxon>
        <taxon>Muscomorpha</taxon>
        <taxon>Hippoboscoidea</taxon>
        <taxon>Glossinidae</taxon>
        <taxon>Glossina</taxon>
    </lineage>
</organism>
<protein>
    <submittedName>
        <fullName evidence="2">Uncharacterized protein</fullName>
    </submittedName>
</protein>
<reference evidence="3" key="1">
    <citation type="submission" date="2014-03" db="EMBL/GenBank/DDBJ databases">
        <authorList>
            <person name="Aksoy S."/>
            <person name="Warren W."/>
            <person name="Wilson R.K."/>
        </authorList>
    </citation>
    <scope>NUCLEOTIDE SEQUENCE [LARGE SCALE GENOMIC DNA]</scope>
    <source>
        <strain evidence="3">IAEA</strain>
    </source>
</reference>
<evidence type="ECO:0000313" key="2">
    <source>
        <dbReference type="EnsemblMetazoa" id="GBRI040427-PA"/>
    </source>
</evidence>
<reference evidence="2" key="2">
    <citation type="submission" date="2020-05" db="UniProtKB">
        <authorList>
            <consortium name="EnsemblMetazoa"/>
        </authorList>
    </citation>
    <scope>IDENTIFICATION</scope>
    <source>
        <strain evidence="2">IAEA</strain>
    </source>
</reference>
<accession>A0A1A9X166</accession>
<dbReference type="EnsemblMetazoa" id="GBRI040427-RA">
    <property type="protein sequence ID" value="GBRI040427-PA"/>
    <property type="gene ID" value="GBRI040427"/>
</dbReference>
<keyword evidence="1" id="KW-1133">Transmembrane helix</keyword>
<keyword evidence="1" id="KW-0812">Transmembrane</keyword>
<keyword evidence="1" id="KW-0472">Membrane</keyword>
<feature type="transmembrane region" description="Helical" evidence="1">
    <location>
        <begin position="73"/>
        <end position="102"/>
    </location>
</feature>
<keyword evidence="3" id="KW-1185">Reference proteome</keyword>
<sequence length="106" mass="11774">MINDFTIHYSIIVLVNDKSSGYPRFDLGRLCMCMTAFGLVFASIRSSVACAVSAFRFQRNLMLANLEKLRASVLLLIIGIRHLILGLNMISLCSICGIRTLFTSVI</sequence>
<evidence type="ECO:0000313" key="3">
    <source>
        <dbReference type="Proteomes" id="UP000091820"/>
    </source>
</evidence>
<evidence type="ECO:0000256" key="1">
    <source>
        <dbReference type="SAM" id="Phobius"/>
    </source>
</evidence>
<dbReference type="Proteomes" id="UP000091820">
    <property type="component" value="Unassembled WGS sequence"/>
</dbReference>
<feature type="transmembrane region" description="Helical" evidence="1">
    <location>
        <begin position="27"/>
        <end position="52"/>
    </location>
</feature>
<proteinExistence type="predicted"/>
<dbReference type="VEuPathDB" id="VectorBase:GBRI040427"/>